<dbReference type="PANTHER" id="PTHR46137">
    <property type="entry name" value="OS05G0310600 PROTEIN"/>
    <property type="match status" value="1"/>
</dbReference>
<sequence length="208" mass="22970">MHKLTHKIETSELEAGDHIYSYRAAFVYSHHGIYIGENKVVHFTSGSKASSSVLSLMSSSTSKLQSAVCSNCDFGNHKNGVTLSCLDCFLGEHGSLFRYKYGVSKHKYIAKVRGGSCTTAQSSPPQLVIHRANFLLENGFAKYNLFEKNCEDFALYCKTALIVKHGGCSGQIKLLTDGIVKRYKADIGVRNDVDKVEVEDLASYLENL</sequence>
<evidence type="ECO:0000313" key="2">
    <source>
        <dbReference type="EMBL" id="KAG8374543.1"/>
    </source>
</evidence>
<protein>
    <recommendedName>
        <fullName evidence="1">LRAT domain-containing protein</fullName>
    </recommendedName>
</protein>
<name>A0AAV6X5V6_9LAMI</name>
<evidence type="ECO:0000313" key="3">
    <source>
        <dbReference type="Proteomes" id="UP000826271"/>
    </source>
</evidence>
<reference evidence="2" key="1">
    <citation type="submission" date="2019-10" db="EMBL/GenBank/DDBJ databases">
        <authorList>
            <person name="Zhang R."/>
            <person name="Pan Y."/>
            <person name="Wang J."/>
            <person name="Ma R."/>
            <person name="Yu S."/>
        </authorList>
    </citation>
    <scope>NUCLEOTIDE SEQUENCE</scope>
    <source>
        <strain evidence="2">LA-IB0</strain>
        <tissue evidence="2">Leaf</tissue>
    </source>
</reference>
<evidence type="ECO:0000259" key="1">
    <source>
        <dbReference type="PROSITE" id="PS51934"/>
    </source>
</evidence>
<organism evidence="2 3">
    <name type="scientific">Buddleja alternifolia</name>
    <dbReference type="NCBI Taxonomy" id="168488"/>
    <lineage>
        <taxon>Eukaryota</taxon>
        <taxon>Viridiplantae</taxon>
        <taxon>Streptophyta</taxon>
        <taxon>Embryophyta</taxon>
        <taxon>Tracheophyta</taxon>
        <taxon>Spermatophyta</taxon>
        <taxon>Magnoliopsida</taxon>
        <taxon>eudicotyledons</taxon>
        <taxon>Gunneridae</taxon>
        <taxon>Pentapetalae</taxon>
        <taxon>asterids</taxon>
        <taxon>lamiids</taxon>
        <taxon>Lamiales</taxon>
        <taxon>Scrophulariaceae</taxon>
        <taxon>Buddlejeae</taxon>
        <taxon>Buddleja</taxon>
    </lineage>
</organism>
<feature type="domain" description="LRAT" evidence="1">
    <location>
        <begin position="20"/>
        <end position="166"/>
    </location>
</feature>
<dbReference type="Gene3D" id="3.90.1720.10">
    <property type="entry name" value="endopeptidase domain like (from Nostoc punctiforme)"/>
    <property type="match status" value="1"/>
</dbReference>
<dbReference type="Pfam" id="PF04970">
    <property type="entry name" value="LRAT"/>
    <property type="match status" value="1"/>
</dbReference>
<dbReference type="AlphaFoldDB" id="A0AAV6X5V6"/>
<proteinExistence type="predicted"/>
<dbReference type="PROSITE" id="PS51934">
    <property type="entry name" value="LRAT"/>
    <property type="match status" value="1"/>
</dbReference>
<keyword evidence="3" id="KW-1185">Reference proteome</keyword>
<gene>
    <name evidence="2" type="ORF">BUALT_Bualt10G0006100</name>
</gene>
<dbReference type="EMBL" id="WHWC01000010">
    <property type="protein sequence ID" value="KAG8374543.1"/>
    <property type="molecule type" value="Genomic_DNA"/>
</dbReference>
<dbReference type="InterPro" id="IPR007053">
    <property type="entry name" value="LRAT_dom"/>
</dbReference>
<accession>A0AAV6X5V6</accession>
<comment type="caution">
    <text evidence="2">The sequence shown here is derived from an EMBL/GenBank/DDBJ whole genome shotgun (WGS) entry which is preliminary data.</text>
</comment>
<dbReference type="Proteomes" id="UP000826271">
    <property type="component" value="Unassembled WGS sequence"/>
</dbReference>
<dbReference type="PANTHER" id="PTHR46137:SF2">
    <property type="entry name" value="OS09G0526800 PROTEIN"/>
    <property type="match status" value="1"/>
</dbReference>